<dbReference type="GO" id="GO:0046872">
    <property type="term" value="F:metal ion binding"/>
    <property type="evidence" value="ECO:0007669"/>
    <property type="project" value="UniProtKB-KW"/>
</dbReference>
<sequence length="339" mass="37109">MLPAKRGDIIDRLHRIAESRSHIHIEGCFEADDVIANCEQAGIPLRAPRDRLFEAHDLKSFLEMLDWLCGTFRTREQLATTAYKFAQRMGRSGVRYADAIVNPTHWPHWHKDVAGMIDAFDAGFAAAEQDRHPPVGLCVSLLRTQSAAESLELVELLSRIRHRRVVGLSIDGNEAAAGRTGPRFAEAFRRAGAAGLRRTVHAGESSGPEGVRDAIELLGADRIDHGVRAIEDPELVDLLARKQIPLGICPVSNLALGVYPSLAQHPIDALRKAGVPVSINTDDPSLLDTTLEASYAACAETFGWDDETIRHLAATSVQASYADPALKARILTDLAAWRR</sequence>
<dbReference type="InterPro" id="IPR006650">
    <property type="entry name" value="A/AMP_deam_AS"/>
</dbReference>
<dbReference type="AlphaFoldDB" id="A0A6M7TV51"/>
<dbReference type="InterPro" id="IPR006330">
    <property type="entry name" value="Ado/ade_deaminase"/>
</dbReference>
<proteinExistence type="inferred from homology"/>
<protein>
    <submittedName>
        <fullName evidence="6">Adenosine deaminase</fullName>
        <ecNumber evidence="6">3.5.4.4</ecNumber>
    </submittedName>
</protein>
<dbReference type="EC" id="3.5.4.4" evidence="6"/>
<evidence type="ECO:0000256" key="1">
    <source>
        <dbReference type="ARBA" id="ARBA00001947"/>
    </source>
</evidence>
<reference evidence="6 7" key="1">
    <citation type="submission" date="2018-09" db="EMBL/GenBank/DDBJ databases">
        <title>Mesorhizobium carmichaelinearum sp. nov. isolated from Carmichaelinea spp. root nodules in New Zealand.</title>
        <authorList>
            <person name="De Meyer S.E."/>
        </authorList>
    </citation>
    <scope>NUCLEOTIDE SEQUENCE [LARGE SCALE GENOMIC DNA]</scope>
    <source>
        <strain evidence="6 7">LMG 28313</strain>
    </source>
</reference>
<dbReference type="PANTHER" id="PTHR43114">
    <property type="entry name" value="ADENINE DEAMINASE"/>
    <property type="match status" value="1"/>
</dbReference>
<accession>A0A6M7TV51</accession>
<gene>
    <name evidence="6" type="primary">add</name>
    <name evidence="6" type="ORF">D3242_31420</name>
</gene>
<evidence type="ECO:0000313" key="7">
    <source>
        <dbReference type="Proteomes" id="UP000275530"/>
    </source>
</evidence>
<dbReference type="PROSITE" id="PS00485">
    <property type="entry name" value="A_DEAMINASE"/>
    <property type="match status" value="1"/>
</dbReference>
<name>A0A6M7TV51_9HYPH</name>
<dbReference type="Gene3D" id="3.20.20.140">
    <property type="entry name" value="Metal-dependent hydrolases"/>
    <property type="match status" value="1"/>
</dbReference>
<dbReference type="Pfam" id="PF00962">
    <property type="entry name" value="A_deaminase"/>
    <property type="match status" value="1"/>
</dbReference>
<dbReference type="InterPro" id="IPR032466">
    <property type="entry name" value="Metal_Hydrolase"/>
</dbReference>
<dbReference type="PANTHER" id="PTHR43114:SF6">
    <property type="entry name" value="ADENINE DEAMINASE"/>
    <property type="match status" value="1"/>
</dbReference>
<dbReference type="GO" id="GO:0009168">
    <property type="term" value="P:purine ribonucleoside monophosphate biosynthetic process"/>
    <property type="evidence" value="ECO:0007669"/>
    <property type="project" value="InterPro"/>
</dbReference>
<evidence type="ECO:0000256" key="5">
    <source>
        <dbReference type="ARBA" id="ARBA00022833"/>
    </source>
</evidence>
<keyword evidence="5" id="KW-0862">Zinc</keyword>
<keyword evidence="4 6" id="KW-0378">Hydrolase</keyword>
<dbReference type="InterPro" id="IPR001365">
    <property type="entry name" value="A_deaminase_dom"/>
</dbReference>
<evidence type="ECO:0000313" key="6">
    <source>
        <dbReference type="EMBL" id="RJT28694.1"/>
    </source>
</evidence>
<dbReference type="GO" id="GO:0016814">
    <property type="term" value="F:hydrolase activity, acting on carbon-nitrogen (but not peptide) bonds, in cyclic amidines"/>
    <property type="evidence" value="ECO:0007669"/>
    <property type="project" value="UniProtKB-ARBA"/>
</dbReference>
<organism evidence="6 7">
    <name type="scientific">Mesorhizobium jarvisii</name>
    <dbReference type="NCBI Taxonomy" id="1777867"/>
    <lineage>
        <taxon>Bacteria</taxon>
        <taxon>Pseudomonadati</taxon>
        <taxon>Pseudomonadota</taxon>
        <taxon>Alphaproteobacteria</taxon>
        <taxon>Hyphomicrobiales</taxon>
        <taxon>Phyllobacteriaceae</taxon>
        <taxon>Mesorhizobium</taxon>
    </lineage>
</organism>
<evidence type="ECO:0000256" key="3">
    <source>
        <dbReference type="ARBA" id="ARBA00022723"/>
    </source>
</evidence>
<dbReference type="EMBL" id="QZXA01000019">
    <property type="protein sequence ID" value="RJT28694.1"/>
    <property type="molecule type" value="Genomic_DNA"/>
</dbReference>
<keyword evidence="7" id="KW-1185">Reference proteome</keyword>
<evidence type="ECO:0000256" key="4">
    <source>
        <dbReference type="ARBA" id="ARBA00022801"/>
    </source>
</evidence>
<dbReference type="NCBIfam" id="TIGR01430">
    <property type="entry name" value="aden_deam"/>
    <property type="match status" value="1"/>
</dbReference>
<comment type="similarity">
    <text evidence="2">Belongs to the metallo-dependent hydrolases superfamily. Adenosine and AMP deaminases family.</text>
</comment>
<evidence type="ECO:0000256" key="2">
    <source>
        <dbReference type="ARBA" id="ARBA00006676"/>
    </source>
</evidence>
<comment type="cofactor">
    <cofactor evidence="1">
        <name>Zn(2+)</name>
        <dbReference type="ChEBI" id="CHEBI:29105"/>
    </cofactor>
</comment>
<dbReference type="Proteomes" id="UP000275530">
    <property type="component" value="Unassembled WGS sequence"/>
</dbReference>
<keyword evidence="3" id="KW-0479">Metal-binding</keyword>
<comment type="caution">
    <text evidence="6">The sequence shown here is derived from an EMBL/GenBank/DDBJ whole genome shotgun (WGS) entry which is preliminary data.</text>
</comment>
<dbReference type="GO" id="GO:0019239">
    <property type="term" value="F:deaminase activity"/>
    <property type="evidence" value="ECO:0007669"/>
    <property type="project" value="InterPro"/>
</dbReference>
<dbReference type="SUPFAM" id="SSF51556">
    <property type="entry name" value="Metallo-dependent hydrolases"/>
    <property type="match status" value="1"/>
</dbReference>